<dbReference type="STRING" id="1423747.FC69_GL001184"/>
<accession>A0A0R1RYA1</accession>
<dbReference type="eggNOG" id="ENOG5030AC9">
    <property type="taxonomic scope" value="Bacteria"/>
</dbReference>
<dbReference type="Proteomes" id="UP000051264">
    <property type="component" value="Unassembled WGS sequence"/>
</dbReference>
<name>A0A0R1RYA1_9LACO</name>
<reference evidence="1 2" key="1">
    <citation type="journal article" date="2015" name="Genome Announc.">
        <title>Expanding the biotechnology potential of lactobacilli through comparative genomics of 213 strains and associated genera.</title>
        <authorList>
            <person name="Sun Z."/>
            <person name="Harris H.M."/>
            <person name="McCann A."/>
            <person name="Guo C."/>
            <person name="Argimon S."/>
            <person name="Zhang W."/>
            <person name="Yang X."/>
            <person name="Jeffery I.B."/>
            <person name="Cooney J.C."/>
            <person name="Kagawa T.F."/>
            <person name="Liu W."/>
            <person name="Song Y."/>
            <person name="Salvetti E."/>
            <person name="Wrobel A."/>
            <person name="Rasinkangas P."/>
            <person name="Parkhill J."/>
            <person name="Rea M.C."/>
            <person name="O'Sullivan O."/>
            <person name="Ritari J."/>
            <person name="Douillard F.P."/>
            <person name="Paul Ross R."/>
            <person name="Yang R."/>
            <person name="Briner A.E."/>
            <person name="Felis G.E."/>
            <person name="de Vos W.M."/>
            <person name="Barrangou R."/>
            <person name="Klaenhammer T.R."/>
            <person name="Caufield P.W."/>
            <person name="Cui Y."/>
            <person name="Zhang H."/>
            <person name="O'Toole P.W."/>
        </authorList>
    </citation>
    <scope>NUCLEOTIDE SEQUENCE [LARGE SCALE GENOMIC DNA]</scope>
    <source>
        <strain evidence="1 2">DSM 14340</strain>
    </source>
</reference>
<dbReference type="PATRIC" id="fig|1423747.3.peg.1209"/>
<organism evidence="1 2">
    <name type="scientific">Latilactobacillus fuchuensis DSM 14340 = JCM 11249</name>
    <dbReference type="NCBI Taxonomy" id="1423747"/>
    <lineage>
        <taxon>Bacteria</taxon>
        <taxon>Bacillati</taxon>
        <taxon>Bacillota</taxon>
        <taxon>Bacilli</taxon>
        <taxon>Lactobacillales</taxon>
        <taxon>Lactobacillaceae</taxon>
        <taxon>Latilactobacillus</taxon>
    </lineage>
</organism>
<dbReference type="OrthoDB" id="2302008at2"/>
<evidence type="ECO:0000313" key="1">
    <source>
        <dbReference type="EMBL" id="KRL61974.1"/>
    </source>
</evidence>
<protein>
    <submittedName>
        <fullName evidence="1">Uncharacterized protein</fullName>
    </submittedName>
</protein>
<sequence length="121" mass="14055">MKLYQALTQVTLNNQMVDDLPDFAIKAILEKPLTFSPSTLYHYIDTVLKSGSHHDENNLKFVTDAIYITENFNFKATDFEQYAQSFEERVTLARQIVADLNRHVSVNLDLNKHEFQLVFVD</sequence>
<gene>
    <name evidence="1" type="ORF">FC69_GL001184</name>
</gene>
<comment type="caution">
    <text evidence="1">The sequence shown here is derived from an EMBL/GenBank/DDBJ whole genome shotgun (WGS) entry which is preliminary data.</text>
</comment>
<evidence type="ECO:0000313" key="2">
    <source>
        <dbReference type="Proteomes" id="UP000051264"/>
    </source>
</evidence>
<dbReference type="EMBL" id="AZEX01000002">
    <property type="protein sequence ID" value="KRL61974.1"/>
    <property type="molecule type" value="Genomic_DNA"/>
</dbReference>
<dbReference type="RefSeq" id="WP_025082771.1">
    <property type="nucleotide sequence ID" value="NZ_AZEX01000002.1"/>
</dbReference>
<dbReference type="AlphaFoldDB" id="A0A0R1RYA1"/>
<proteinExistence type="predicted"/>